<dbReference type="InterPro" id="IPR041532">
    <property type="entry name" value="RlmI-like_PUA"/>
</dbReference>
<keyword evidence="3" id="KW-0949">S-adenosyl-L-methionine</keyword>
<dbReference type="GO" id="GO:0032259">
    <property type="term" value="P:methylation"/>
    <property type="evidence" value="ECO:0007669"/>
    <property type="project" value="UniProtKB-KW"/>
</dbReference>
<dbReference type="PANTHER" id="PTHR43042">
    <property type="entry name" value="SAM-DEPENDENT METHYLTRANSFERASE"/>
    <property type="match status" value="1"/>
</dbReference>
<evidence type="ECO:0000313" key="7">
    <source>
        <dbReference type="Proteomes" id="UP000799092"/>
    </source>
</evidence>
<dbReference type="RefSeq" id="WP_153735002.1">
    <property type="nucleotide sequence ID" value="NZ_WJNG01000002.1"/>
</dbReference>
<dbReference type="Gene3D" id="2.30.130.10">
    <property type="entry name" value="PUA domain"/>
    <property type="match status" value="1"/>
</dbReference>
<proteinExistence type="predicted"/>
<dbReference type="Gene3D" id="3.30.750.80">
    <property type="entry name" value="RNA methyltransferase domain (HRMD) like"/>
    <property type="match status" value="1"/>
</dbReference>
<dbReference type="SUPFAM" id="SSF88697">
    <property type="entry name" value="PUA domain-like"/>
    <property type="match status" value="1"/>
</dbReference>
<dbReference type="InterPro" id="IPR015947">
    <property type="entry name" value="PUA-like_sf"/>
</dbReference>
<feature type="domain" description="RlmI-like PUA" evidence="5">
    <location>
        <begin position="7"/>
        <end position="70"/>
    </location>
</feature>
<protein>
    <submittedName>
        <fullName evidence="6">RlmI/RlmK family 23S rRNA methyltransferase</fullName>
    </submittedName>
</protein>
<evidence type="ECO:0000256" key="3">
    <source>
        <dbReference type="ARBA" id="ARBA00022691"/>
    </source>
</evidence>
<dbReference type="GO" id="GO:0008168">
    <property type="term" value="F:methyltransferase activity"/>
    <property type="evidence" value="ECO:0007669"/>
    <property type="project" value="UniProtKB-KW"/>
</dbReference>
<name>A0A6A8DBV3_9BACI</name>
<gene>
    <name evidence="6" type="ORF">GH741_01410</name>
</gene>
<keyword evidence="7" id="KW-1185">Reference proteome</keyword>
<keyword evidence="1 6" id="KW-0489">Methyltransferase</keyword>
<evidence type="ECO:0000313" key="6">
    <source>
        <dbReference type="EMBL" id="MRH41329.1"/>
    </source>
</evidence>
<comment type="caution">
    <text evidence="6">The sequence shown here is derived from an EMBL/GenBank/DDBJ whole genome shotgun (WGS) entry which is preliminary data.</text>
</comment>
<evidence type="ECO:0000256" key="2">
    <source>
        <dbReference type="ARBA" id="ARBA00022679"/>
    </source>
</evidence>
<dbReference type="InterPro" id="IPR019614">
    <property type="entry name" value="SAM-dep_methyl-trfase"/>
</dbReference>
<dbReference type="Pfam" id="PF17785">
    <property type="entry name" value="PUA_3"/>
    <property type="match status" value="1"/>
</dbReference>
<feature type="domain" description="S-adenosylmethionine-dependent methyltransferase" evidence="4">
    <location>
        <begin position="174"/>
        <end position="348"/>
    </location>
</feature>
<evidence type="ECO:0000259" key="4">
    <source>
        <dbReference type="Pfam" id="PF10672"/>
    </source>
</evidence>
<dbReference type="OrthoDB" id="9805492at2"/>
<keyword evidence="2 6" id="KW-0808">Transferase</keyword>
<dbReference type="CDD" id="cd02440">
    <property type="entry name" value="AdoMet_MTases"/>
    <property type="match status" value="1"/>
</dbReference>
<evidence type="ECO:0000259" key="5">
    <source>
        <dbReference type="Pfam" id="PF17785"/>
    </source>
</evidence>
<dbReference type="CDD" id="cd11572">
    <property type="entry name" value="RlmI_M_like"/>
    <property type="match status" value="1"/>
</dbReference>
<dbReference type="EMBL" id="WJNG01000002">
    <property type="protein sequence ID" value="MRH41329.1"/>
    <property type="molecule type" value="Genomic_DNA"/>
</dbReference>
<reference evidence="6" key="1">
    <citation type="submission" date="2019-11" db="EMBL/GenBank/DDBJ databases">
        <authorList>
            <person name="Li J."/>
        </authorList>
    </citation>
    <scope>NUCLEOTIDE SEQUENCE</scope>
    <source>
        <strain evidence="6">B6B</strain>
    </source>
</reference>
<organism evidence="6 7">
    <name type="scientific">Aquibacillus halophilus</name>
    <dbReference type="NCBI Taxonomy" id="930132"/>
    <lineage>
        <taxon>Bacteria</taxon>
        <taxon>Bacillati</taxon>
        <taxon>Bacillota</taxon>
        <taxon>Bacilli</taxon>
        <taxon>Bacillales</taxon>
        <taxon>Bacillaceae</taxon>
        <taxon>Aquibacillus</taxon>
    </lineage>
</organism>
<dbReference type="Pfam" id="PF10672">
    <property type="entry name" value="Methyltrans_SAM"/>
    <property type="match status" value="1"/>
</dbReference>
<dbReference type="SUPFAM" id="SSF53335">
    <property type="entry name" value="S-adenosyl-L-methionine-dependent methyltransferases"/>
    <property type="match status" value="1"/>
</dbReference>
<dbReference type="InterPro" id="IPR036974">
    <property type="entry name" value="PUA_sf"/>
</dbReference>
<dbReference type="AlphaFoldDB" id="A0A6A8DBV3"/>
<evidence type="ECO:0000256" key="1">
    <source>
        <dbReference type="ARBA" id="ARBA00022603"/>
    </source>
</evidence>
<dbReference type="InterPro" id="IPR029063">
    <property type="entry name" value="SAM-dependent_MTases_sf"/>
</dbReference>
<dbReference type="GO" id="GO:0003723">
    <property type="term" value="F:RNA binding"/>
    <property type="evidence" value="ECO:0007669"/>
    <property type="project" value="InterPro"/>
</dbReference>
<accession>A0A6A8DBV3</accession>
<dbReference type="Proteomes" id="UP000799092">
    <property type="component" value="Unassembled WGS sequence"/>
</dbReference>
<dbReference type="PANTHER" id="PTHR43042:SF3">
    <property type="entry name" value="RIBOSOMAL RNA LARGE SUBUNIT METHYLTRANSFERASE YWBD-RELATED"/>
    <property type="match status" value="1"/>
</dbReference>
<dbReference type="Gene3D" id="3.40.50.150">
    <property type="entry name" value="Vaccinia Virus protein VP39"/>
    <property type="match status" value="1"/>
</dbReference>
<sequence>MKNEVQLQIKDKFATKYKSGFPNIIKESIINIETLTKEGSIVRLVDEKNNFLGRGYYGRQNKGYGWVLTQKEIQPIDQQFFDNKMSTALDQRGSFYQDKDTTAFRLFNGEGDGIGGLTIDYYAGYYVINWYSQGIYQFKDLIIEALKNLVEFKGIYQKKRFDTGGKYIEEDDFVAGERGEFPIIIKENGVNFAVYLNEGPMTGIFLDQRQVRKTIRDRYAQGKTVLNTFSYTGAFSVFAALGGAKKTTSVDLANRSLPKTIEQFQVNSIDEKEQDIKVMDVFNYFKYAVRNKLTFDMVILDPPSFARSKKHTFSAAKDYVSLLKEAIAITDDQGLIVASTNFSGFDMDKFKGFIDKAFKESKGKYKIVETFSLPDDFKTIKQYKQGDYLKVVFIRKVK</sequence>